<sequence>CRGSAGRRAVRYVLCAAPASSPIGAGHTSDVPLILGTREAWTRMRLVPPEAWSEVAARGRAVRRVWADFARTGEVAADADARACGMRFDRG</sequence>
<protein>
    <submittedName>
        <fullName evidence="1">Carboxylesterase/lipase family protein</fullName>
    </submittedName>
</protein>
<name>A0ABX9N2W0_9MICO</name>
<comment type="caution">
    <text evidence="1">The sequence shown here is derived from an EMBL/GenBank/DDBJ whole genome shotgun (WGS) entry which is preliminary data.</text>
</comment>
<gene>
    <name evidence="1" type="ORF">DZF98_12590</name>
</gene>
<keyword evidence="2" id="KW-1185">Reference proteome</keyword>
<evidence type="ECO:0000313" key="1">
    <source>
        <dbReference type="EMBL" id="RII90112.1"/>
    </source>
</evidence>
<reference evidence="1 2" key="1">
    <citation type="submission" date="2018-08" db="EMBL/GenBank/DDBJ databases">
        <title>Genome Sequence of Clavibacter michiganensis Subspecies type strains, and the Atypical Peach-Colored Strains Isolated from Tomato.</title>
        <authorList>
            <person name="Osdaghi E."/>
            <person name="Portier P."/>
            <person name="Briand M."/>
            <person name="Jacques M.-A."/>
        </authorList>
    </citation>
    <scope>NUCLEOTIDE SEQUENCE [LARGE SCALE GENOMIC DNA]</scope>
    <source>
        <strain evidence="1 2">CFBP 8216</strain>
    </source>
</reference>
<proteinExistence type="predicted"/>
<organism evidence="1 2">
    <name type="scientific">Clavibacter californiensis</name>
    <dbReference type="NCBI Taxonomy" id="1401995"/>
    <lineage>
        <taxon>Bacteria</taxon>
        <taxon>Bacillati</taxon>
        <taxon>Actinomycetota</taxon>
        <taxon>Actinomycetes</taxon>
        <taxon>Micrococcales</taxon>
        <taxon>Microbacteriaceae</taxon>
        <taxon>Clavibacter</taxon>
    </lineage>
</organism>
<dbReference type="EMBL" id="QWEE01000270">
    <property type="protein sequence ID" value="RII90112.1"/>
    <property type="molecule type" value="Genomic_DNA"/>
</dbReference>
<accession>A0ABX9N2W0</accession>
<dbReference type="Proteomes" id="UP000265355">
    <property type="component" value="Unassembled WGS sequence"/>
</dbReference>
<feature type="non-terminal residue" evidence="1">
    <location>
        <position position="1"/>
    </location>
</feature>
<evidence type="ECO:0000313" key="2">
    <source>
        <dbReference type="Proteomes" id="UP000265355"/>
    </source>
</evidence>